<gene>
    <name evidence="1" type="ORF">I8E28_06345</name>
</gene>
<proteinExistence type="predicted"/>
<evidence type="ECO:0008006" key="3">
    <source>
        <dbReference type="Google" id="ProtNLM"/>
    </source>
</evidence>
<dbReference type="RefSeq" id="WP_200787152.1">
    <property type="nucleotide sequence ID" value="NZ_JAEDAO010000001.1"/>
</dbReference>
<protein>
    <recommendedName>
        <fullName evidence="3">DUF2116 family Zn-ribbon domain-containing protein</fullName>
    </recommendedName>
</protein>
<organism evidence="1 2">
    <name type="scientific">Ramlibacter algicola</name>
    <dbReference type="NCBI Taxonomy" id="2795217"/>
    <lineage>
        <taxon>Bacteria</taxon>
        <taxon>Pseudomonadati</taxon>
        <taxon>Pseudomonadota</taxon>
        <taxon>Betaproteobacteria</taxon>
        <taxon>Burkholderiales</taxon>
        <taxon>Comamonadaceae</taxon>
        <taxon>Ramlibacter</taxon>
    </lineage>
</organism>
<reference evidence="1" key="1">
    <citation type="submission" date="2020-12" db="EMBL/GenBank/DDBJ databases">
        <title>Ramlibacter sp. nov., isolated from a freshwater alga, Cryptomonas.</title>
        <authorList>
            <person name="Kim H.M."/>
            <person name="Jeon C.O."/>
        </authorList>
    </citation>
    <scope>NUCLEOTIDE SEQUENCE</scope>
    <source>
        <strain evidence="1">CrO1</strain>
    </source>
</reference>
<name>A0A934Q0T6_9BURK</name>
<comment type="caution">
    <text evidence="1">The sequence shown here is derived from an EMBL/GenBank/DDBJ whole genome shotgun (WGS) entry which is preliminary data.</text>
</comment>
<evidence type="ECO:0000313" key="1">
    <source>
        <dbReference type="EMBL" id="MBK0392204.1"/>
    </source>
</evidence>
<dbReference type="Proteomes" id="UP000617041">
    <property type="component" value="Unassembled WGS sequence"/>
</dbReference>
<keyword evidence="2" id="KW-1185">Reference proteome</keyword>
<accession>A0A934Q0T6</accession>
<sequence>MDEADLAFDSEQRYLTQALAAQRRRYGTLKATGACHFCDNTEGLGDRLFCDSDCAADWEYETSLRKKLGLGGGSDEVAPITH</sequence>
<dbReference type="EMBL" id="JAEDAO010000001">
    <property type="protein sequence ID" value="MBK0392204.1"/>
    <property type="molecule type" value="Genomic_DNA"/>
</dbReference>
<dbReference type="AlphaFoldDB" id="A0A934Q0T6"/>
<evidence type="ECO:0000313" key="2">
    <source>
        <dbReference type="Proteomes" id="UP000617041"/>
    </source>
</evidence>